<dbReference type="SUPFAM" id="SSF56601">
    <property type="entry name" value="beta-lactamase/transpeptidase-like"/>
    <property type="match status" value="1"/>
</dbReference>
<evidence type="ECO:0000256" key="2">
    <source>
        <dbReference type="ARBA" id="ARBA00009009"/>
    </source>
</evidence>
<dbReference type="Pfam" id="PF13354">
    <property type="entry name" value="Beta-lactamase2"/>
    <property type="match status" value="1"/>
</dbReference>
<evidence type="ECO:0000256" key="4">
    <source>
        <dbReference type="SAM" id="SignalP"/>
    </source>
</evidence>
<dbReference type="Gene3D" id="3.40.710.10">
    <property type="entry name" value="DD-peptidase/beta-lactamase superfamily"/>
    <property type="match status" value="1"/>
</dbReference>
<dbReference type="RefSeq" id="WP_252579942.1">
    <property type="nucleotide sequence ID" value="NZ_CP071527.1"/>
</dbReference>
<comment type="similarity">
    <text evidence="2">Belongs to the class-A beta-lactamase family.</text>
</comment>
<evidence type="ECO:0000313" key="6">
    <source>
        <dbReference type="EMBL" id="USQ13637.1"/>
    </source>
</evidence>
<sequence>MSFLFSAKRYLFLIMMSLFFVINGFAATSTDQAIALQKRLAELEASSKGRIGVYAINTANNTSIGYRENERFPTGCTSKVIGVAAILRQSMDERALLSQKINYTKNDLVNWNPITEKYLSSGMTVKQLCAASISYSDNTAMNLLVKKMGGLEQMTLFAHSIGNTSFRQDNGWPEEAYSGGKGNLKDSSTPKDMAKSLHKLAFSGALAKPQKEMLISWLKDNTTGDLRIKAGLPKEWIVADKTGTGGAYGTTNDLGIIWPPKCAPIIMAIYYTSDAKNAVKREDIVASVTHLLINQLAQSDRCIRKNIGQIKKV</sequence>
<keyword evidence="4" id="KW-0732">Signal</keyword>
<protein>
    <recommendedName>
        <fullName evidence="3">beta-lactamase</fullName>
        <ecNumber evidence="3">3.5.2.6</ecNumber>
    </recommendedName>
</protein>
<dbReference type="PANTHER" id="PTHR35333">
    <property type="entry name" value="BETA-LACTAMASE"/>
    <property type="match status" value="1"/>
</dbReference>
<dbReference type="EMBL" id="CP071527">
    <property type="protein sequence ID" value="USQ13637.1"/>
    <property type="molecule type" value="Genomic_DNA"/>
</dbReference>
<dbReference type="InterPro" id="IPR000871">
    <property type="entry name" value="Beta-lactam_class-A"/>
</dbReference>
<evidence type="ECO:0000259" key="5">
    <source>
        <dbReference type="Pfam" id="PF13354"/>
    </source>
</evidence>
<reference evidence="6" key="1">
    <citation type="submission" date="2021-03" db="EMBL/GenBank/DDBJ databases">
        <title>Legionella lytica PCM 2298.</title>
        <authorList>
            <person name="Koper P."/>
        </authorList>
    </citation>
    <scope>NUCLEOTIDE SEQUENCE</scope>
    <source>
        <strain evidence="6">PCM 2298</strain>
    </source>
</reference>
<proteinExistence type="inferred from homology"/>
<gene>
    <name evidence="6" type="primary">bla</name>
    <name evidence="6" type="ORF">J2N86_13300</name>
</gene>
<evidence type="ECO:0000256" key="3">
    <source>
        <dbReference type="ARBA" id="ARBA00012865"/>
    </source>
</evidence>
<evidence type="ECO:0000256" key="1">
    <source>
        <dbReference type="ARBA" id="ARBA00001526"/>
    </source>
</evidence>
<accession>A0ABY4Y841</accession>
<dbReference type="PANTHER" id="PTHR35333:SF3">
    <property type="entry name" value="BETA-LACTAMASE-TYPE TRANSPEPTIDASE FOLD CONTAINING PROTEIN"/>
    <property type="match status" value="1"/>
</dbReference>
<dbReference type="InterPro" id="IPR045155">
    <property type="entry name" value="Beta-lactam_cat"/>
</dbReference>
<feature type="signal peptide" evidence="4">
    <location>
        <begin position="1"/>
        <end position="26"/>
    </location>
</feature>
<dbReference type="NCBIfam" id="NF033103">
    <property type="entry name" value="bla_class_A"/>
    <property type="match status" value="1"/>
</dbReference>
<dbReference type="PRINTS" id="PR00118">
    <property type="entry name" value="BLACTAMASEA"/>
</dbReference>
<dbReference type="InterPro" id="IPR012338">
    <property type="entry name" value="Beta-lactam/transpept-like"/>
</dbReference>
<feature type="domain" description="Beta-lactamase class A catalytic" evidence="5">
    <location>
        <begin position="52"/>
        <end position="270"/>
    </location>
</feature>
<evidence type="ECO:0000313" key="7">
    <source>
        <dbReference type="Proteomes" id="UP001057474"/>
    </source>
</evidence>
<dbReference type="Proteomes" id="UP001057474">
    <property type="component" value="Chromosome"/>
</dbReference>
<organism evidence="6 7">
    <name type="scientific">Legionella lytica</name>
    <dbReference type="NCBI Taxonomy" id="96232"/>
    <lineage>
        <taxon>Bacteria</taxon>
        <taxon>Pseudomonadati</taxon>
        <taxon>Pseudomonadota</taxon>
        <taxon>Gammaproteobacteria</taxon>
        <taxon>Legionellales</taxon>
        <taxon>Legionellaceae</taxon>
        <taxon>Legionella</taxon>
    </lineage>
</organism>
<comment type="catalytic activity">
    <reaction evidence="1">
        <text>a beta-lactam + H2O = a substituted beta-amino acid</text>
        <dbReference type="Rhea" id="RHEA:20401"/>
        <dbReference type="ChEBI" id="CHEBI:15377"/>
        <dbReference type="ChEBI" id="CHEBI:35627"/>
        <dbReference type="ChEBI" id="CHEBI:140347"/>
        <dbReference type="EC" id="3.5.2.6"/>
    </reaction>
</comment>
<keyword evidence="7" id="KW-1185">Reference proteome</keyword>
<feature type="chain" id="PRO_5046958207" description="beta-lactamase" evidence="4">
    <location>
        <begin position="27"/>
        <end position="313"/>
    </location>
</feature>
<name>A0ABY4Y841_9GAMM</name>
<dbReference type="EC" id="3.5.2.6" evidence="3"/>